<keyword evidence="7 8" id="KW-0472">Membrane</keyword>
<proteinExistence type="inferred from homology"/>
<feature type="transmembrane region" description="Helical" evidence="8">
    <location>
        <begin position="129"/>
        <end position="156"/>
    </location>
</feature>
<comment type="subcellular location">
    <subcellularLocation>
        <location evidence="1">Cell membrane</location>
        <topology evidence="1">Multi-pass membrane protein</topology>
    </subcellularLocation>
</comment>
<keyword evidence="5 8" id="KW-0812">Transmembrane</keyword>
<evidence type="ECO:0000256" key="7">
    <source>
        <dbReference type="ARBA" id="ARBA00023136"/>
    </source>
</evidence>
<dbReference type="NCBIfam" id="TIGR00842">
    <property type="entry name" value="bcct"/>
    <property type="match status" value="1"/>
</dbReference>
<dbReference type="AlphaFoldDB" id="A0A1V3I998"/>
<gene>
    <name evidence="9" type="ORF">BKK48_06215</name>
</gene>
<feature type="transmembrane region" description="Helical" evidence="8">
    <location>
        <begin position="466"/>
        <end position="486"/>
    </location>
</feature>
<evidence type="ECO:0000256" key="8">
    <source>
        <dbReference type="SAM" id="Phobius"/>
    </source>
</evidence>
<protein>
    <submittedName>
        <fullName evidence="9">Choline transporter</fullName>
    </submittedName>
</protein>
<dbReference type="InterPro" id="IPR000060">
    <property type="entry name" value="BCCT_transptr"/>
</dbReference>
<evidence type="ECO:0000256" key="1">
    <source>
        <dbReference type="ARBA" id="ARBA00004651"/>
    </source>
</evidence>
<dbReference type="InterPro" id="IPR018093">
    <property type="entry name" value="BCCT_CS"/>
</dbReference>
<dbReference type="Pfam" id="PF02028">
    <property type="entry name" value="BCCT"/>
    <property type="match status" value="1"/>
</dbReference>
<dbReference type="Proteomes" id="UP000189437">
    <property type="component" value="Unassembled WGS sequence"/>
</dbReference>
<feature type="transmembrane region" description="Helical" evidence="8">
    <location>
        <begin position="441"/>
        <end position="460"/>
    </location>
</feature>
<dbReference type="GO" id="GO:0022857">
    <property type="term" value="F:transmembrane transporter activity"/>
    <property type="evidence" value="ECO:0007669"/>
    <property type="project" value="InterPro"/>
</dbReference>
<feature type="transmembrane region" description="Helical" evidence="8">
    <location>
        <begin position="183"/>
        <end position="202"/>
    </location>
</feature>
<evidence type="ECO:0000256" key="5">
    <source>
        <dbReference type="ARBA" id="ARBA00022692"/>
    </source>
</evidence>
<dbReference type="EMBL" id="MLHH01000012">
    <property type="protein sequence ID" value="OOF36346.1"/>
    <property type="molecule type" value="Genomic_DNA"/>
</dbReference>
<evidence type="ECO:0000256" key="2">
    <source>
        <dbReference type="ARBA" id="ARBA00005658"/>
    </source>
</evidence>
<dbReference type="PROSITE" id="PS01303">
    <property type="entry name" value="BCCT"/>
    <property type="match status" value="1"/>
</dbReference>
<sequence>MKIKSTFNPNVIGGSLLLSLAIIAAILFDTQQAIEHLNAAKDFIFRQFSWFYILLSAFFLFFLLFLALGRYGDIKLGANEEEAEFSLPSWFALLFTSGIGIGIVFLGVAEPLSHFLSPIGEYEEVHSALFFSIFHWSLNAWAIYGLIALAIAYFGFRYKLPLSLRACFYPFLKEKINGKAGDLIDILGICATLFGVVATLGYSAIRLASAFHSMHLMGDSPYAVPLILLGVFIIAILISRQGIANGLRIMSEVNLGVTLSFMLLVLLLGPTVYLISAFTENIGTYLSGLISAGFKTYAYDTENLDWFVNWTIFYWAWWFSWAPGFGIFIARISRGRTLREFIFGVLSVPSLFFVLWFTVFGNGAIWVNQHQAQGSLGESINDIGSLLFDFLNYLPYSIFTKSLALFIISLFFIVTINFGIYTLNNIAIKDKSQISPRWQSIFWGGLMSIVTLVLYLFGGIEVLQSSMLFFSLPFALLMFIMAWSLLKGLRLDQLYYGTESSELWTGENWRARLKSLLKQPKQKEAILQLKTTALLAMRELRQLLIGTYDLTVTLQQQFKEDHKKLIFTIGNHLSEDFYYQIEIKEQLDSETDKMQHTLMASHTNTEIPYSIQTLEQDELIADILQQYEIYLQEITFIKEG</sequence>
<keyword evidence="4" id="KW-1003">Cell membrane</keyword>
<evidence type="ECO:0000256" key="4">
    <source>
        <dbReference type="ARBA" id="ARBA00022475"/>
    </source>
</evidence>
<evidence type="ECO:0000313" key="9">
    <source>
        <dbReference type="EMBL" id="OOF36346.1"/>
    </source>
</evidence>
<dbReference type="GO" id="GO:0005886">
    <property type="term" value="C:plasma membrane"/>
    <property type="evidence" value="ECO:0007669"/>
    <property type="project" value="UniProtKB-SubCell"/>
</dbReference>
<keyword evidence="6 8" id="KW-1133">Transmembrane helix</keyword>
<feature type="transmembrane region" description="Helical" evidence="8">
    <location>
        <begin position="342"/>
        <end position="367"/>
    </location>
</feature>
<feature type="transmembrane region" description="Helical" evidence="8">
    <location>
        <begin position="398"/>
        <end position="420"/>
    </location>
</feature>
<evidence type="ECO:0000256" key="6">
    <source>
        <dbReference type="ARBA" id="ARBA00022989"/>
    </source>
</evidence>
<feature type="transmembrane region" description="Helical" evidence="8">
    <location>
        <begin position="7"/>
        <end position="28"/>
    </location>
</feature>
<keyword evidence="10" id="KW-1185">Reference proteome</keyword>
<evidence type="ECO:0000256" key="3">
    <source>
        <dbReference type="ARBA" id="ARBA00022448"/>
    </source>
</evidence>
<dbReference type="RefSeq" id="WP_077427284.1">
    <property type="nucleotide sequence ID" value="NZ_MLHH01000012.1"/>
</dbReference>
<organism evidence="9 10">
    <name type="scientific">Rodentibacter heidelbergensis</name>
    <dbReference type="NCBI Taxonomy" id="1908258"/>
    <lineage>
        <taxon>Bacteria</taxon>
        <taxon>Pseudomonadati</taxon>
        <taxon>Pseudomonadota</taxon>
        <taxon>Gammaproteobacteria</taxon>
        <taxon>Pasteurellales</taxon>
        <taxon>Pasteurellaceae</taxon>
        <taxon>Rodentibacter</taxon>
    </lineage>
</organism>
<dbReference type="OrthoDB" id="9775735at2"/>
<accession>A0A1V3I998</accession>
<comment type="caution">
    <text evidence="9">The sequence shown here is derived from an EMBL/GenBank/DDBJ whole genome shotgun (WGS) entry which is preliminary data.</text>
</comment>
<dbReference type="PANTHER" id="PTHR30047:SF7">
    <property type="entry name" value="HIGH-AFFINITY CHOLINE TRANSPORT PROTEIN"/>
    <property type="match status" value="1"/>
</dbReference>
<feature type="transmembrane region" description="Helical" evidence="8">
    <location>
        <begin position="312"/>
        <end position="330"/>
    </location>
</feature>
<evidence type="ECO:0000313" key="10">
    <source>
        <dbReference type="Proteomes" id="UP000189437"/>
    </source>
</evidence>
<feature type="transmembrane region" description="Helical" evidence="8">
    <location>
        <begin position="90"/>
        <end position="109"/>
    </location>
</feature>
<comment type="similarity">
    <text evidence="2">Belongs to the BCCT transporter (TC 2.A.15) family.</text>
</comment>
<reference evidence="9 10" key="1">
    <citation type="submission" date="2016-10" db="EMBL/GenBank/DDBJ databases">
        <title>Rodentibacter gen. nov. and new species.</title>
        <authorList>
            <person name="Christensen H."/>
        </authorList>
    </citation>
    <scope>NUCLEOTIDE SEQUENCE [LARGE SCALE GENOMIC DNA]</scope>
    <source>
        <strain evidence="9 10">Ac69</strain>
    </source>
</reference>
<feature type="transmembrane region" description="Helical" evidence="8">
    <location>
        <begin position="255"/>
        <end position="276"/>
    </location>
</feature>
<dbReference type="PANTHER" id="PTHR30047">
    <property type="entry name" value="HIGH-AFFINITY CHOLINE TRANSPORT PROTEIN-RELATED"/>
    <property type="match status" value="1"/>
</dbReference>
<feature type="transmembrane region" description="Helical" evidence="8">
    <location>
        <begin position="48"/>
        <end position="69"/>
    </location>
</feature>
<keyword evidence="3" id="KW-0813">Transport</keyword>
<feature type="transmembrane region" description="Helical" evidence="8">
    <location>
        <begin position="222"/>
        <end position="243"/>
    </location>
</feature>
<name>A0A1V3I998_9PAST</name>